<gene>
    <name evidence="11" type="primary">Or14i1_5</name>
    <name evidence="11" type="ORF">CALNIC_R14127</name>
</gene>
<keyword evidence="12" id="KW-1185">Reference proteome</keyword>
<dbReference type="InterPro" id="IPR017452">
    <property type="entry name" value="GPCR_Rhodpsn_7TM"/>
</dbReference>
<evidence type="ECO:0000313" key="11">
    <source>
        <dbReference type="EMBL" id="NWX05893.1"/>
    </source>
</evidence>
<dbReference type="InterPro" id="IPR050516">
    <property type="entry name" value="Olfactory_GPCR"/>
</dbReference>
<dbReference type="Gene3D" id="1.20.1070.10">
    <property type="entry name" value="Rhodopsin 7-helix transmembrane proteins"/>
    <property type="match status" value="1"/>
</dbReference>
<dbReference type="AlphaFoldDB" id="A0A7K6T614"/>
<comment type="subcellular location">
    <subcellularLocation>
        <location evidence="1">Cell membrane</location>
        <topology evidence="1">Multi-pass membrane protein</topology>
    </subcellularLocation>
</comment>
<keyword evidence="4" id="KW-0716">Sensory transduction</keyword>
<dbReference type="GO" id="GO:0004930">
    <property type="term" value="F:G protein-coupled receptor activity"/>
    <property type="evidence" value="ECO:0007669"/>
    <property type="project" value="UniProtKB-KW"/>
</dbReference>
<dbReference type="GO" id="GO:0007608">
    <property type="term" value="P:sensory perception of smell"/>
    <property type="evidence" value="ECO:0007669"/>
    <property type="project" value="UniProtKB-KW"/>
</dbReference>
<dbReference type="EMBL" id="VZSB01002273">
    <property type="protein sequence ID" value="NWX05893.1"/>
    <property type="molecule type" value="Genomic_DNA"/>
</dbReference>
<feature type="transmembrane region" description="Helical" evidence="9">
    <location>
        <begin position="135"/>
        <end position="157"/>
    </location>
</feature>
<evidence type="ECO:0000256" key="3">
    <source>
        <dbReference type="ARBA" id="ARBA00022692"/>
    </source>
</evidence>
<feature type="domain" description="G-protein coupled receptors family 1 profile" evidence="10">
    <location>
        <begin position="40"/>
        <end position="159"/>
    </location>
</feature>
<organism evidence="11 12">
    <name type="scientific">Caloenas nicobarica</name>
    <name type="common">Nicobar pigeon</name>
    <dbReference type="NCBI Taxonomy" id="187106"/>
    <lineage>
        <taxon>Eukaryota</taxon>
        <taxon>Metazoa</taxon>
        <taxon>Chordata</taxon>
        <taxon>Craniata</taxon>
        <taxon>Vertebrata</taxon>
        <taxon>Euteleostomi</taxon>
        <taxon>Archelosauria</taxon>
        <taxon>Archosauria</taxon>
        <taxon>Dinosauria</taxon>
        <taxon>Saurischia</taxon>
        <taxon>Theropoda</taxon>
        <taxon>Coelurosauria</taxon>
        <taxon>Aves</taxon>
        <taxon>Neognathae</taxon>
        <taxon>Neoaves</taxon>
        <taxon>Columbimorphae</taxon>
        <taxon>Columbiformes</taxon>
        <taxon>Columbidae</taxon>
        <taxon>Caloenas</taxon>
    </lineage>
</organism>
<dbReference type="GO" id="GO:0005886">
    <property type="term" value="C:plasma membrane"/>
    <property type="evidence" value="ECO:0007669"/>
    <property type="project" value="UniProtKB-SubCell"/>
</dbReference>
<keyword evidence="2" id="KW-1003">Cell membrane</keyword>
<keyword evidence="6" id="KW-0297">G-protein coupled receptor</keyword>
<keyword evidence="5 9" id="KW-1133">Transmembrane helix</keyword>
<evidence type="ECO:0000256" key="5">
    <source>
        <dbReference type="ARBA" id="ARBA00022989"/>
    </source>
</evidence>
<keyword evidence="7 9" id="KW-0472">Membrane</keyword>
<name>A0A7K6T614_CALNI</name>
<evidence type="ECO:0000313" key="12">
    <source>
        <dbReference type="Proteomes" id="UP000546235"/>
    </source>
</evidence>
<dbReference type="Pfam" id="PF00001">
    <property type="entry name" value="7tm_1"/>
    <property type="match status" value="1"/>
</dbReference>
<dbReference type="PROSITE" id="PS50262">
    <property type="entry name" value="G_PROTEIN_RECEP_F1_2"/>
    <property type="match status" value="1"/>
</dbReference>
<evidence type="ECO:0000256" key="2">
    <source>
        <dbReference type="ARBA" id="ARBA00022475"/>
    </source>
</evidence>
<keyword evidence="4" id="KW-0552">Olfaction</keyword>
<feature type="transmembrane region" description="Helical" evidence="9">
    <location>
        <begin position="97"/>
        <end position="123"/>
    </location>
</feature>
<dbReference type="PRINTS" id="PR00237">
    <property type="entry name" value="GPCRRHODOPSN"/>
</dbReference>
<accession>A0A7K6T614</accession>
<dbReference type="SUPFAM" id="SSF81321">
    <property type="entry name" value="Family A G protein-coupled receptor-like"/>
    <property type="match status" value="1"/>
</dbReference>
<feature type="transmembrane region" description="Helical" evidence="9">
    <location>
        <begin position="25"/>
        <end position="45"/>
    </location>
</feature>
<evidence type="ECO:0000256" key="8">
    <source>
        <dbReference type="ARBA" id="ARBA00023170"/>
    </source>
</evidence>
<evidence type="ECO:0000256" key="6">
    <source>
        <dbReference type="ARBA" id="ARBA00023040"/>
    </source>
</evidence>
<keyword evidence="3 9" id="KW-0812">Transmembrane</keyword>
<dbReference type="PANTHER" id="PTHR26452">
    <property type="entry name" value="OLFACTORY RECEPTOR"/>
    <property type="match status" value="1"/>
</dbReference>
<evidence type="ECO:0000259" key="10">
    <source>
        <dbReference type="PROSITE" id="PS50262"/>
    </source>
</evidence>
<evidence type="ECO:0000256" key="4">
    <source>
        <dbReference type="ARBA" id="ARBA00022725"/>
    </source>
</evidence>
<evidence type="ECO:0000256" key="1">
    <source>
        <dbReference type="ARBA" id="ARBA00004651"/>
    </source>
</evidence>
<dbReference type="Proteomes" id="UP000546235">
    <property type="component" value="Unassembled WGS sequence"/>
</dbReference>
<reference evidence="11 12" key="1">
    <citation type="submission" date="2019-09" db="EMBL/GenBank/DDBJ databases">
        <title>Bird 10,000 Genomes (B10K) Project - Family phase.</title>
        <authorList>
            <person name="Zhang G."/>
        </authorList>
    </citation>
    <scope>NUCLEOTIDE SEQUENCE [LARGE SCALE GENOMIC DNA]</scope>
    <source>
        <strain evidence="11">OUT-0007</strain>
        <tissue evidence="11">Blood</tissue>
    </source>
</reference>
<evidence type="ECO:0000256" key="7">
    <source>
        <dbReference type="ARBA" id="ARBA00023136"/>
    </source>
</evidence>
<dbReference type="InterPro" id="IPR000276">
    <property type="entry name" value="GPCR_Rhodpsn"/>
</dbReference>
<sequence length="159" mass="17929">QMCNGSSITQFLFLTFADTRELQLLHFWLFLGIYLAALLGNDLIITTRACDQHLHTPTYFFLLNFSLLDLGSISTTVPKSMANSLWDTRDISSQGCAAQLFFFFFCAIAEYFLLTIMSFDCYVAICKPLHYRTLLGSRACVHMAAAAWASVFLNALLHT</sequence>
<feature type="non-terminal residue" evidence="11">
    <location>
        <position position="159"/>
    </location>
</feature>
<feature type="non-terminal residue" evidence="11">
    <location>
        <position position="1"/>
    </location>
</feature>
<feature type="transmembrane region" description="Helical" evidence="9">
    <location>
        <begin position="57"/>
        <end position="77"/>
    </location>
</feature>
<evidence type="ECO:0000256" key="9">
    <source>
        <dbReference type="SAM" id="Phobius"/>
    </source>
</evidence>
<keyword evidence="8" id="KW-0675">Receptor</keyword>
<proteinExistence type="predicted"/>
<keyword evidence="6" id="KW-0807">Transducer</keyword>
<comment type="caution">
    <text evidence="11">The sequence shown here is derived from an EMBL/GenBank/DDBJ whole genome shotgun (WGS) entry which is preliminary data.</text>
</comment>
<protein>
    <submittedName>
        <fullName evidence="11">O14I1 protein</fullName>
    </submittedName>
</protein>